<evidence type="ECO:0000256" key="1">
    <source>
        <dbReference type="SAM" id="Phobius"/>
    </source>
</evidence>
<reference evidence="2" key="2">
    <citation type="submission" date="2022-01" db="EMBL/GenBank/DDBJ databases">
        <authorList>
            <person name="Yamashiro T."/>
            <person name="Shiraishi A."/>
            <person name="Satake H."/>
            <person name="Nakayama K."/>
        </authorList>
    </citation>
    <scope>NUCLEOTIDE SEQUENCE</scope>
</reference>
<sequence>MVSMSTRLNIEKLDGNIVQKHGGSKQDKQPGRKTNTDCLVKEQEKEYQTGWKIKTGIQQQNGLVDVTNVTLFAKLAFASRHLQVVIYGLHLQLPIRKQAFAGKHLQLSACILHLHLPIAAFIYSLHLHLAFASCNLQLAFAFAFASCRKAFAAFILHLAIVACICSLHLHLVIAACICSLDLHLANVACICSLHLQVQGFENKAKTDKIMVAAGGNILRKTPQEAYDLIENMSQHHFQWDAEVYYDTTTGVSAHYSKTTSSLSAQIESDEDEHSKVLDIHKPVHSLSGNPTPSSDSIVESLSPLPTPFGDSDSLLEETDTLLSHSEDSLPDYETFCFDIEEKRSGSTTSHYDLSLLEYESFHFDLSIDQLPPADRSDFYHKEFADELAHVISPPEYHHFYFDLEDDPGELTRLLKENIFDTSTKDITINELNDFPLLLSDCDSTFSEEFSEIDLLVSFPSENKDKFFYPEIFIIVQSQRFHILPLDDFSTISFVSNSLFLTDPFEIETYLSFPSGNEDKVFDPGILLIDGVLSFTRKTPHPLSDNFKIDKRHILSETSLKSVSSVSFHPKDKEIRGESS</sequence>
<keyword evidence="3" id="KW-1185">Reference proteome</keyword>
<dbReference type="EMBL" id="BQNB010013494">
    <property type="protein sequence ID" value="GJT16673.1"/>
    <property type="molecule type" value="Genomic_DNA"/>
</dbReference>
<feature type="transmembrane region" description="Helical" evidence="1">
    <location>
        <begin position="154"/>
        <end position="173"/>
    </location>
</feature>
<comment type="caution">
    <text evidence="2">The sequence shown here is derived from an EMBL/GenBank/DDBJ whole genome shotgun (WGS) entry which is preliminary data.</text>
</comment>
<protein>
    <recommendedName>
        <fullName evidence="4">Reverse transcriptase domain-containing protein</fullName>
    </recommendedName>
</protein>
<organism evidence="2 3">
    <name type="scientific">Tanacetum coccineum</name>
    <dbReference type="NCBI Taxonomy" id="301880"/>
    <lineage>
        <taxon>Eukaryota</taxon>
        <taxon>Viridiplantae</taxon>
        <taxon>Streptophyta</taxon>
        <taxon>Embryophyta</taxon>
        <taxon>Tracheophyta</taxon>
        <taxon>Spermatophyta</taxon>
        <taxon>Magnoliopsida</taxon>
        <taxon>eudicotyledons</taxon>
        <taxon>Gunneridae</taxon>
        <taxon>Pentapetalae</taxon>
        <taxon>asterids</taxon>
        <taxon>campanulids</taxon>
        <taxon>Asterales</taxon>
        <taxon>Asteraceae</taxon>
        <taxon>Asteroideae</taxon>
        <taxon>Anthemideae</taxon>
        <taxon>Anthemidinae</taxon>
        <taxon>Tanacetum</taxon>
    </lineage>
</organism>
<proteinExistence type="predicted"/>
<dbReference type="Proteomes" id="UP001151760">
    <property type="component" value="Unassembled WGS sequence"/>
</dbReference>
<gene>
    <name evidence="2" type="ORF">Tco_0875379</name>
</gene>
<evidence type="ECO:0008006" key="4">
    <source>
        <dbReference type="Google" id="ProtNLM"/>
    </source>
</evidence>
<evidence type="ECO:0000313" key="3">
    <source>
        <dbReference type="Proteomes" id="UP001151760"/>
    </source>
</evidence>
<name>A0ABQ5BQ09_9ASTR</name>
<keyword evidence="1" id="KW-0812">Transmembrane</keyword>
<reference evidence="2" key="1">
    <citation type="journal article" date="2022" name="Int. J. Mol. Sci.">
        <title>Draft Genome of Tanacetum Coccineum: Genomic Comparison of Closely Related Tanacetum-Family Plants.</title>
        <authorList>
            <person name="Yamashiro T."/>
            <person name="Shiraishi A."/>
            <person name="Nakayama K."/>
            <person name="Satake H."/>
        </authorList>
    </citation>
    <scope>NUCLEOTIDE SEQUENCE</scope>
</reference>
<feature type="transmembrane region" description="Helical" evidence="1">
    <location>
        <begin position="129"/>
        <end position="147"/>
    </location>
</feature>
<evidence type="ECO:0000313" key="2">
    <source>
        <dbReference type="EMBL" id="GJT16673.1"/>
    </source>
</evidence>
<keyword evidence="1" id="KW-0472">Membrane</keyword>
<accession>A0ABQ5BQ09</accession>
<keyword evidence="1" id="KW-1133">Transmembrane helix</keyword>